<organism evidence="3 4">
    <name type="scientific">Candidatus Daviesbacteria bacterium RIFCSPLOWO2_01_FULL_39_12</name>
    <dbReference type="NCBI Taxonomy" id="1797785"/>
    <lineage>
        <taxon>Bacteria</taxon>
        <taxon>Candidatus Daviesiibacteriota</taxon>
    </lineage>
</organism>
<keyword evidence="2" id="KW-0812">Transmembrane</keyword>
<gene>
    <name evidence="3" type="ORF">A3B45_01930</name>
</gene>
<protein>
    <recommendedName>
        <fullName evidence="5">Fimbrial assembly protein</fullName>
    </recommendedName>
</protein>
<dbReference type="STRING" id="1797785.A3B45_01930"/>
<sequence length="184" mass="20627">MDKSFNISINLLPKQEAEVLARQRRFKRLQLYGTIIIAILFFLVSVTFGLAIIQNTRLKQAESGLDQAKNELEQFKSKEASLLVLKDRVKEISRVKSEPSKSSLMFAMISELLYPSISLSIINVDKNSNANLVLTSANIEDLDNFLNDLLDKQKNESLVSSVTVDNFSRGKDGTYRVALKLKGG</sequence>
<proteinExistence type="predicted"/>
<feature type="transmembrane region" description="Helical" evidence="2">
    <location>
        <begin position="31"/>
        <end position="53"/>
    </location>
</feature>
<feature type="coiled-coil region" evidence="1">
    <location>
        <begin position="58"/>
        <end position="85"/>
    </location>
</feature>
<reference evidence="3 4" key="1">
    <citation type="journal article" date="2016" name="Nat. Commun.">
        <title>Thousands of microbial genomes shed light on interconnected biogeochemical processes in an aquifer system.</title>
        <authorList>
            <person name="Anantharaman K."/>
            <person name="Brown C.T."/>
            <person name="Hug L.A."/>
            <person name="Sharon I."/>
            <person name="Castelle C.J."/>
            <person name="Probst A.J."/>
            <person name="Thomas B.C."/>
            <person name="Singh A."/>
            <person name="Wilkins M.J."/>
            <person name="Karaoz U."/>
            <person name="Brodie E.L."/>
            <person name="Williams K.H."/>
            <person name="Hubbard S.S."/>
            <person name="Banfield J.F."/>
        </authorList>
    </citation>
    <scope>NUCLEOTIDE SEQUENCE [LARGE SCALE GENOMIC DNA]</scope>
</reference>
<evidence type="ECO:0008006" key="5">
    <source>
        <dbReference type="Google" id="ProtNLM"/>
    </source>
</evidence>
<dbReference type="AlphaFoldDB" id="A0A1F5KM99"/>
<keyword evidence="2" id="KW-1133">Transmembrane helix</keyword>
<evidence type="ECO:0000256" key="1">
    <source>
        <dbReference type="SAM" id="Coils"/>
    </source>
</evidence>
<keyword evidence="2" id="KW-0472">Membrane</keyword>
<comment type="caution">
    <text evidence="3">The sequence shown here is derived from an EMBL/GenBank/DDBJ whole genome shotgun (WGS) entry which is preliminary data.</text>
</comment>
<keyword evidence="1" id="KW-0175">Coiled coil</keyword>
<evidence type="ECO:0000256" key="2">
    <source>
        <dbReference type="SAM" id="Phobius"/>
    </source>
</evidence>
<accession>A0A1F5KM99</accession>
<evidence type="ECO:0000313" key="4">
    <source>
        <dbReference type="Proteomes" id="UP000178565"/>
    </source>
</evidence>
<name>A0A1F5KM99_9BACT</name>
<dbReference type="EMBL" id="MFDM01000031">
    <property type="protein sequence ID" value="OGE41960.1"/>
    <property type="molecule type" value="Genomic_DNA"/>
</dbReference>
<evidence type="ECO:0000313" key="3">
    <source>
        <dbReference type="EMBL" id="OGE41960.1"/>
    </source>
</evidence>
<dbReference type="Proteomes" id="UP000178565">
    <property type="component" value="Unassembled WGS sequence"/>
</dbReference>